<dbReference type="PANTHER" id="PTHR24033:SF193">
    <property type="entry name" value="NETRIN-G1-RELATED"/>
    <property type="match status" value="1"/>
</dbReference>
<feature type="disulfide bond" evidence="11">
    <location>
        <begin position="581"/>
        <end position="590"/>
    </location>
</feature>
<evidence type="ECO:0000256" key="5">
    <source>
        <dbReference type="ARBA" id="ARBA00022729"/>
    </source>
</evidence>
<dbReference type="InterPro" id="IPR051830">
    <property type="entry name" value="NOTCH_homolog"/>
</dbReference>
<keyword evidence="6 13" id="KW-0677">Repeat</keyword>
<dbReference type="SMART" id="SM00051">
    <property type="entry name" value="DSL"/>
    <property type="match status" value="1"/>
</dbReference>
<dbReference type="GeneTree" id="ENSGT00940000160944"/>
<dbReference type="PANTHER" id="PTHR24033">
    <property type="entry name" value="EGF-LIKE DOMAIN-CONTAINING PROTEIN"/>
    <property type="match status" value="1"/>
</dbReference>
<dbReference type="PROSITE" id="PS00022">
    <property type="entry name" value="EGF_1"/>
    <property type="match status" value="10"/>
</dbReference>
<dbReference type="FunFam" id="2.10.25.10:FF:000294">
    <property type="entry name" value="Delta-like protein"/>
    <property type="match status" value="1"/>
</dbReference>
<feature type="disulfide bond" evidence="11">
    <location>
        <begin position="496"/>
        <end position="505"/>
    </location>
</feature>
<dbReference type="AlphaFoldDB" id="A0A8C4R0G6"/>
<dbReference type="GO" id="GO:0007219">
    <property type="term" value="P:Notch signaling pathway"/>
    <property type="evidence" value="ECO:0007669"/>
    <property type="project" value="InterPro"/>
</dbReference>
<keyword evidence="9 11" id="KW-1015">Disulfide bond</keyword>
<evidence type="ECO:0000256" key="6">
    <source>
        <dbReference type="ARBA" id="ARBA00022737"/>
    </source>
</evidence>
<dbReference type="FunFam" id="2.10.25.10:FF:000610">
    <property type="entry name" value="protein HEG homolog 1 isoform X1"/>
    <property type="match status" value="1"/>
</dbReference>
<evidence type="ECO:0000256" key="11">
    <source>
        <dbReference type="PROSITE-ProRule" id="PRU00076"/>
    </source>
</evidence>
<dbReference type="PROSITE" id="PS50026">
    <property type="entry name" value="EGF_3"/>
    <property type="match status" value="9"/>
</dbReference>
<dbReference type="SMART" id="SM00215">
    <property type="entry name" value="VWC_out"/>
    <property type="match status" value="1"/>
</dbReference>
<feature type="transmembrane region" description="Helical" evidence="14">
    <location>
        <begin position="820"/>
        <end position="844"/>
    </location>
</feature>
<protein>
    <recommendedName>
        <fullName evidence="13">Delta-like protein</fullName>
    </recommendedName>
</protein>
<dbReference type="SUPFAM" id="SSF57196">
    <property type="entry name" value="EGF/Laminin"/>
    <property type="match status" value="9"/>
</dbReference>
<dbReference type="Ensembl" id="ENSEBUT00000023112.1">
    <property type="protein sequence ID" value="ENSEBUP00000022536.1"/>
    <property type="gene ID" value="ENSEBUG00000013871.1"/>
</dbReference>
<evidence type="ECO:0000313" key="18">
    <source>
        <dbReference type="Ensembl" id="ENSEBUP00000022536.1"/>
    </source>
</evidence>
<feature type="disulfide bond" evidence="12">
    <location>
        <begin position="172"/>
        <end position="181"/>
    </location>
</feature>
<comment type="subcellular location">
    <subcellularLocation>
        <location evidence="1 13">Membrane</location>
        <topology evidence="1 13">Single-pass type I membrane protein</topology>
    </subcellularLocation>
</comment>
<keyword evidence="5 13" id="KW-0732">Signal</keyword>
<feature type="disulfide bond" evidence="11">
    <location>
        <begin position="309"/>
        <end position="318"/>
    </location>
</feature>
<dbReference type="SMART" id="SM00181">
    <property type="entry name" value="EGF"/>
    <property type="match status" value="12"/>
</dbReference>
<dbReference type="InterPro" id="IPR001007">
    <property type="entry name" value="VWF_dom"/>
</dbReference>
<feature type="domain" description="EGF-like" evidence="16">
    <location>
        <begin position="359"/>
        <end position="394"/>
    </location>
</feature>
<feature type="domain" description="EGF-like" evidence="16">
    <location>
        <begin position="593"/>
        <end position="629"/>
    </location>
</feature>
<dbReference type="FunFam" id="2.10.25.10:FF:000018">
    <property type="entry name" value="Delta-like 1"/>
    <property type="match status" value="1"/>
</dbReference>
<dbReference type="InterPro" id="IPR000742">
    <property type="entry name" value="EGF"/>
</dbReference>
<feature type="disulfide bond" evidence="11">
    <location>
        <begin position="458"/>
        <end position="467"/>
    </location>
</feature>
<name>A0A8C4R0G6_EPTBU</name>
<dbReference type="Pfam" id="PF21700">
    <property type="entry name" value="EGF_DL_JAG"/>
    <property type="match status" value="1"/>
</dbReference>
<dbReference type="InterPro" id="IPR011651">
    <property type="entry name" value="Notch_ligand_N"/>
</dbReference>
<dbReference type="Pfam" id="PF00008">
    <property type="entry name" value="EGF"/>
    <property type="match status" value="6"/>
</dbReference>
<evidence type="ECO:0000259" key="17">
    <source>
        <dbReference type="PROSITE" id="PS51051"/>
    </source>
</evidence>
<keyword evidence="7 13" id="KW-1133">Transmembrane helix</keyword>
<accession>A0A8C4R0G6</accession>
<evidence type="ECO:0000256" key="12">
    <source>
        <dbReference type="PROSITE-ProRule" id="PRU00377"/>
    </source>
</evidence>
<feature type="domain" description="EGF-like" evidence="16">
    <location>
        <begin position="321"/>
        <end position="357"/>
    </location>
</feature>
<evidence type="ECO:0000256" key="1">
    <source>
        <dbReference type="ARBA" id="ARBA00004479"/>
    </source>
</evidence>
<dbReference type="CDD" id="cd00054">
    <property type="entry name" value="EGF_CA"/>
    <property type="match status" value="7"/>
</dbReference>
<dbReference type="OMA" id="RFEINEC"/>
<dbReference type="Ensembl" id="ENSEBUT00000023093.1">
    <property type="protein sequence ID" value="ENSEBUP00000022516.1"/>
    <property type="gene ID" value="ENSEBUG00000013871.1"/>
</dbReference>
<dbReference type="Gene3D" id="2.60.40.3510">
    <property type="match status" value="1"/>
</dbReference>
<evidence type="ECO:0000256" key="14">
    <source>
        <dbReference type="SAM" id="Phobius"/>
    </source>
</evidence>
<dbReference type="FunFam" id="2.10.25.10:FF:000472">
    <property type="entry name" value="Uncharacterized protein, isoform A"/>
    <property type="match status" value="1"/>
</dbReference>
<feature type="domain" description="EGF-like" evidence="16">
    <location>
        <begin position="470"/>
        <end position="506"/>
    </location>
</feature>
<evidence type="ECO:0000256" key="15">
    <source>
        <dbReference type="SAM" id="SignalP"/>
    </source>
</evidence>
<evidence type="ECO:0000259" key="16">
    <source>
        <dbReference type="PROSITE" id="PS50026"/>
    </source>
</evidence>
<dbReference type="GO" id="GO:0016020">
    <property type="term" value="C:membrane"/>
    <property type="evidence" value="ECO:0007669"/>
    <property type="project" value="UniProtKB-SubCell"/>
</dbReference>
<feature type="domain" description="EGF-like" evidence="16">
    <location>
        <begin position="433"/>
        <end position="468"/>
    </location>
</feature>
<dbReference type="InterPro" id="IPR018097">
    <property type="entry name" value="EGF_Ca-bd_CS"/>
</dbReference>
<keyword evidence="3 11" id="KW-0245">EGF-like domain</keyword>
<reference evidence="18" key="1">
    <citation type="submission" date="2025-05" db="UniProtKB">
        <authorList>
            <consortium name="Ensembl"/>
        </authorList>
    </citation>
    <scope>IDENTIFICATION</scope>
</reference>
<keyword evidence="2 13" id="KW-0217">Developmental protein</keyword>
<dbReference type="SMART" id="SM00179">
    <property type="entry name" value="EGF_CA"/>
    <property type="match status" value="9"/>
</dbReference>
<feature type="disulfide bond" evidence="11">
    <location>
        <begin position="534"/>
        <end position="543"/>
    </location>
</feature>
<dbReference type="SUPFAM" id="SSF57603">
    <property type="entry name" value="FnI-like domain"/>
    <property type="match status" value="1"/>
</dbReference>
<comment type="function">
    <text evidence="13">Putative Notch ligand involved in the mediation of Notch signaling.</text>
</comment>
<feature type="domain" description="EGF-like" evidence="16">
    <location>
        <begin position="555"/>
        <end position="591"/>
    </location>
</feature>
<evidence type="ECO:0000313" key="19">
    <source>
        <dbReference type="Proteomes" id="UP000694388"/>
    </source>
</evidence>
<dbReference type="Pfam" id="PF07657">
    <property type="entry name" value="MNNL"/>
    <property type="match status" value="1"/>
</dbReference>
<dbReference type="InterPro" id="IPR000152">
    <property type="entry name" value="EGF-type_Asp/Asn_hydroxyl_site"/>
</dbReference>
<dbReference type="Proteomes" id="UP000694388">
    <property type="component" value="Unplaced"/>
</dbReference>
<dbReference type="GO" id="GO:0005829">
    <property type="term" value="C:cytosol"/>
    <property type="evidence" value="ECO:0007669"/>
    <property type="project" value="UniProtKB-ARBA"/>
</dbReference>
<dbReference type="PROSITE" id="PS01186">
    <property type="entry name" value="EGF_2"/>
    <property type="match status" value="7"/>
</dbReference>
<feature type="chain" id="PRO_5044680575" description="Delta-like protein" evidence="15">
    <location>
        <begin position="19"/>
        <end position="885"/>
    </location>
</feature>
<feature type="domain" description="EGF-like" evidence="16">
    <location>
        <begin position="281"/>
        <end position="319"/>
    </location>
</feature>
<keyword evidence="8 13" id="KW-0472">Membrane</keyword>
<dbReference type="InterPro" id="IPR001774">
    <property type="entry name" value="DSL"/>
</dbReference>
<dbReference type="InterPro" id="IPR001881">
    <property type="entry name" value="EGF-like_Ca-bd_dom"/>
</dbReference>
<keyword evidence="4 13" id="KW-0812">Transmembrane</keyword>
<dbReference type="PRINTS" id="PR00010">
    <property type="entry name" value="EGFBLOOD"/>
</dbReference>
<dbReference type="PROSITE" id="PS00010">
    <property type="entry name" value="ASX_HYDROXYL"/>
    <property type="match status" value="3"/>
</dbReference>
<feature type="signal peptide" evidence="15">
    <location>
        <begin position="1"/>
        <end position="18"/>
    </location>
</feature>
<proteinExistence type="predicted"/>
<dbReference type="FunFam" id="2.10.25.10:FF:000061">
    <property type="entry name" value="Delta-like protein"/>
    <property type="match status" value="1"/>
</dbReference>
<dbReference type="PROSITE" id="PS51051">
    <property type="entry name" value="DSL"/>
    <property type="match status" value="1"/>
</dbReference>
<evidence type="ECO:0000256" key="3">
    <source>
        <dbReference type="ARBA" id="ARBA00022536"/>
    </source>
</evidence>
<dbReference type="PROSITE" id="PS01187">
    <property type="entry name" value="EGF_CA"/>
    <property type="match status" value="2"/>
</dbReference>
<evidence type="ECO:0000256" key="7">
    <source>
        <dbReference type="ARBA" id="ARBA00022989"/>
    </source>
</evidence>
<dbReference type="FunFam" id="2.10.25.10:FF:000004">
    <property type="entry name" value="Neurogenic locus notch 1"/>
    <property type="match status" value="1"/>
</dbReference>
<feature type="disulfide bond" evidence="11">
    <location>
        <begin position="422"/>
        <end position="431"/>
    </location>
</feature>
<keyword evidence="10" id="KW-0325">Glycoprotein</keyword>
<dbReference type="FunFam" id="2.10.25.140:FF:000001">
    <property type="entry name" value="Delta-like protein"/>
    <property type="match status" value="1"/>
</dbReference>
<feature type="disulfide bond" evidence="12">
    <location>
        <begin position="205"/>
        <end position="214"/>
    </location>
</feature>
<organism evidence="18 19">
    <name type="scientific">Eptatretus burgeri</name>
    <name type="common">Inshore hagfish</name>
    <dbReference type="NCBI Taxonomy" id="7764"/>
    <lineage>
        <taxon>Eukaryota</taxon>
        <taxon>Metazoa</taxon>
        <taxon>Chordata</taxon>
        <taxon>Craniata</taxon>
        <taxon>Vertebrata</taxon>
        <taxon>Cyclostomata</taxon>
        <taxon>Myxini</taxon>
        <taxon>Myxiniformes</taxon>
        <taxon>Myxinidae</taxon>
        <taxon>Eptatretinae</taxon>
        <taxon>Eptatretus</taxon>
    </lineage>
</organism>
<feature type="disulfide bond" evidence="12">
    <location>
        <begin position="185"/>
        <end position="197"/>
    </location>
</feature>
<dbReference type="InterPro" id="IPR013032">
    <property type="entry name" value="EGF-like_CS"/>
</dbReference>
<evidence type="ECO:0000256" key="8">
    <source>
        <dbReference type="ARBA" id="ARBA00023136"/>
    </source>
</evidence>
<dbReference type="GO" id="GO:0005509">
    <property type="term" value="F:calcium ion binding"/>
    <property type="evidence" value="ECO:0007669"/>
    <property type="project" value="InterPro"/>
</dbReference>
<keyword evidence="19" id="KW-1185">Reference proteome</keyword>
<feature type="domain" description="EGF-like" evidence="16">
    <location>
        <begin position="396"/>
        <end position="432"/>
    </location>
</feature>
<evidence type="ECO:0000256" key="10">
    <source>
        <dbReference type="ARBA" id="ARBA00023180"/>
    </source>
</evidence>
<dbReference type="Pfam" id="PF12661">
    <property type="entry name" value="hEGF"/>
    <property type="match status" value="3"/>
</dbReference>
<feature type="disulfide bond" evidence="11">
    <location>
        <begin position="619"/>
        <end position="628"/>
    </location>
</feature>
<evidence type="ECO:0000256" key="2">
    <source>
        <dbReference type="ARBA" id="ARBA00022473"/>
    </source>
</evidence>
<comment type="caution">
    <text evidence="11">Lacks conserved residue(s) required for the propagation of feature annotation.</text>
</comment>
<dbReference type="Gene3D" id="2.10.25.10">
    <property type="entry name" value="Laminin"/>
    <property type="match status" value="10"/>
</dbReference>
<dbReference type="Gene3D" id="2.10.25.140">
    <property type="match status" value="1"/>
</dbReference>
<dbReference type="GO" id="GO:0048018">
    <property type="term" value="F:receptor ligand activity"/>
    <property type="evidence" value="ECO:0007669"/>
    <property type="project" value="UniProtKB-ARBA"/>
</dbReference>
<feature type="domain" description="EGF-like" evidence="16">
    <location>
        <begin position="508"/>
        <end position="544"/>
    </location>
</feature>
<sequence>MDRRLLLILASWVQVSLGSGTFELQILRFSNPYGELRDGRCCDGTRPRGLARCARECDTMFMVCLARTWVSSRVTRVPPCVLGNGSTGVVGGNDFDLSRLTGDNVGRVSVRFKFAWPKVYVLVVEAWDQDEGTRELIERAKHPSVLLPGPIWRKLSYTGPRVHLSYNVRVICDKNYYGSNCTRLCKPRDDYFGHYECDELGNYVCRKGWTGLHCKKAICHQGCNLQHGSCSYPDTCKCQYGWSGEVCDQCLPHPGCEHGTCVEPWQCLCETNWGGLLCNQDLDYCGRHTPCKNGGTCKNSQPDKYECICLEGFSGPDCEIVDRPCVTNPCQNGASCRELDTGFACRCTTGWAGITCNENIDKCSYNTCAHGGTCLNEFGFVCICPPQWTGKSCQVDVNECDENPCKNSQFCKNMIGDYFCRCLPGWTGKNCDYADPCQGQCLNKGTCKQLEFGYICKCNPGFTGIHCEVSVSACASTPCQHGGKCQSSSSGFQCLCLPGTSGELCELVDDPCQLNPCLHGGTCTSNGIDFSCICVPGFLGKDCGNSLCLQGNCLDVNDCISHPCHNGGTCIDGSNWYRCNCAPGFAGPDCRININECQSSPCPQGATCVDCLNGYHCTCPEGYHGIDCREVGRQPCSYAEQFFEDGSSWDEDCNVCTCRDGIVACTKLWCGWPACVIGGPTSCPDGHQCKETAMQTCLTPPCESTAWCQPVFGDDNVCQGNSTVLGPFNARVPFKWTQMQHLCSELRLASDLRDLSWKLPLIISCDDANESGNIVQVCISTDEAGGTEGAELVVAAASIVRQISCRWDGAFSCAPLQEKLVVLFICCFIIIIIVIVGVGLFCMLRWRGVKQTREKSLQKRWAEHSRKCFQQCCGLLKGTEPQRLR</sequence>
<dbReference type="Pfam" id="PF01414">
    <property type="entry name" value="DSL"/>
    <property type="match status" value="1"/>
</dbReference>
<evidence type="ECO:0000256" key="13">
    <source>
        <dbReference type="RuleBase" id="RU280815"/>
    </source>
</evidence>
<feature type="domain" description="DSL" evidence="17">
    <location>
        <begin position="170"/>
        <end position="214"/>
    </location>
</feature>
<evidence type="ECO:0000256" key="4">
    <source>
        <dbReference type="ARBA" id="ARBA00022692"/>
    </source>
</evidence>
<evidence type="ECO:0000256" key="9">
    <source>
        <dbReference type="ARBA" id="ARBA00023157"/>
    </source>
</evidence>
<feature type="disulfide bond" evidence="11">
    <location>
        <begin position="437"/>
        <end position="447"/>
    </location>
</feature>
<dbReference type="FunFam" id="2.10.25.10:FF:000117">
    <property type="entry name" value="Delta-like protein"/>
    <property type="match status" value="1"/>
</dbReference>
<dbReference type="FunFam" id="2.10.25.10:FF:000095">
    <property type="entry name" value="Notch, isoform B"/>
    <property type="match status" value="2"/>
</dbReference>
<feature type="disulfide bond" evidence="11">
    <location>
        <begin position="347"/>
        <end position="356"/>
    </location>
</feature>
<feature type="disulfide bond" evidence="11">
    <location>
        <begin position="384"/>
        <end position="393"/>
    </location>
</feature>